<sequence>MRMAKEYDNKRKIAHHYYVEKNYTAKQVAEMLDITPKTVGEWVRKYAWKQERQAREISVRNREENRDQVLSDLATDRRRIRELIMEQEASPQPDRELIRELRKQISRIDDAVSKWNKARITAQKDERVPLDIYLQVMDNIFDSLRLFDMELYTRTLDFQEQHIYQISNNK</sequence>
<dbReference type="EMBL" id="JGDB01000008">
    <property type="protein sequence ID" value="EXY93042.1"/>
    <property type="molecule type" value="Genomic_DNA"/>
</dbReference>
<dbReference type="InterPro" id="IPR009057">
    <property type="entry name" value="Homeodomain-like_sf"/>
</dbReference>
<name>A0A015UE09_BACFG</name>
<proteinExistence type="predicted"/>
<reference evidence="2 4" key="1">
    <citation type="submission" date="2014-02" db="EMBL/GenBank/DDBJ databases">
        <authorList>
            <person name="Sears C."/>
            <person name="Carroll K."/>
            <person name="Sack B.R."/>
            <person name="Qadri F."/>
            <person name="Myers L.L."/>
            <person name="Chung G.-T."/>
            <person name="Escheverria P."/>
            <person name="Fraser C.M."/>
            <person name="Sadzewicz L."/>
            <person name="Shefchek K.A."/>
            <person name="Tallon L."/>
            <person name="Das S.P."/>
            <person name="Daugherty S."/>
            <person name="Mongodin E.F."/>
        </authorList>
    </citation>
    <scope>NUCLEOTIDE SEQUENCE [LARGE SCALE GENOMIC DNA]</scope>
    <source>
        <strain evidence="2">3998T</strain>
        <strain evidence="4">3998T(B)3</strain>
    </source>
</reference>
<evidence type="ECO:0000313" key="3">
    <source>
        <dbReference type="EMBL" id="EXY93081.1"/>
    </source>
</evidence>
<evidence type="ECO:0000313" key="4">
    <source>
        <dbReference type="Proteomes" id="UP000020773"/>
    </source>
</evidence>
<comment type="caution">
    <text evidence="2">The sequence shown here is derived from an EMBL/GenBank/DDBJ whole genome shotgun (WGS) entry which is preliminary data.</text>
</comment>
<accession>A0A015UE09</accession>
<organism evidence="2 4">
    <name type="scientific">Bacteroides fragilis str. 3998T(B)3</name>
    <dbReference type="NCBI Taxonomy" id="1339316"/>
    <lineage>
        <taxon>Bacteria</taxon>
        <taxon>Pseudomonadati</taxon>
        <taxon>Bacteroidota</taxon>
        <taxon>Bacteroidia</taxon>
        <taxon>Bacteroidales</taxon>
        <taxon>Bacteroidaceae</taxon>
        <taxon>Bacteroides</taxon>
    </lineage>
</organism>
<evidence type="ECO:0000313" key="1">
    <source>
        <dbReference type="EMBL" id="EXY92893.1"/>
    </source>
</evidence>
<dbReference type="AlphaFoldDB" id="A0A015UE09"/>
<dbReference type="PATRIC" id="fig|1339316.3.peg.160"/>
<dbReference type="Proteomes" id="UP000020773">
    <property type="component" value="Unassembled WGS sequence"/>
</dbReference>
<dbReference type="EMBL" id="JGDB01000009">
    <property type="protein sequence ID" value="EXY92893.1"/>
    <property type="molecule type" value="Genomic_DNA"/>
</dbReference>
<dbReference type="Pfam" id="PF08822">
    <property type="entry name" value="DUF1804"/>
    <property type="match status" value="1"/>
</dbReference>
<evidence type="ECO:0000313" key="2">
    <source>
        <dbReference type="EMBL" id="EXY93042.1"/>
    </source>
</evidence>
<protein>
    <submittedName>
        <fullName evidence="2">ATPase subunit of terminase family protein</fullName>
    </submittedName>
</protein>
<dbReference type="SUPFAM" id="SSF46689">
    <property type="entry name" value="Homeodomain-like"/>
    <property type="match status" value="1"/>
</dbReference>
<dbReference type="InterPro" id="IPR014926">
    <property type="entry name" value="Phage_D3112_Orf24"/>
</dbReference>
<gene>
    <name evidence="3" type="ORF">M125_0158</name>
    <name evidence="2" type="ORF">M125_0250</name>
    <name evidence="1" type="ORF">M125_0337</name>
</gene>
<dbReference type="EMBL" id="JGDB01000006">
    <property type="protein sequence ID" value="EXY93081.1"/>
    <property type="molecule type" value="Genomic_DNA"/>
</dbReference>